<dbReference type="InterPro" id="IPR004860">
    <property type="entry name" value="LAGLIDADG_dom"/>
</dbReference>
<accession>A0A1T4Q3T1</accession>
<dbReference type="SUPFAM" id="SSF55608">
    <property type="entry name" value="Homing endonucleases"/>
    <property type="match status" value="1"/>
</dbReference>
<organism evidence="2 3">
    <name type="scientific">Eubacterium ruminantium</name>
    <dbReference type="NCBI Taxonomy" id="42322"/>
    <lineage>
        <taxon>Bacteria</taxon>
        <taxon>Bacillati</taxon>
        <taxon>Bacillota</taxon>
        <taxon>Clostridia</taxon>
        <taxon>Eubacteriales</taxon>
        <taxon>Eubacteriaceae</taxon>
        <taxon>Eubacterium</taxon>
    </lineage>
</organism>
<reference evidence="2 3" key="1">
    <citation type="submission" date="2017-02" db="EMBL/GenBank/DDBJ databases">
        <authorList>
            <person name="Peterson S.W."/>
        </authorList>
    </citation>
    <scope>NUCLEOTIDE SEQUENCE [LARGE SCALE GENOMIC DNA]</scope>
    <source>
        <strain evidence="2 3">ATCC 17233</strain>
    </source>
</reference>
<dbReference type="OrthoDB" id="961985at2"/>
<dbReference type="RefSeq" id="WP_078788042.1">
    <property type="nucleotide sequence ID" value="NZ_FMTO01000014.1"/>
</dbReference>
<dbReference type="Proteomes" id="UP000189857">
    <property type="component" value="Unassembled WGS sequence"/>
</dbReference>
<feature type="domain" description="DOD-type homing endonuclease" evidence="1">
    <location>
        <begin position="211"/>
        <end position="359"/>
    </location>
</feature>
<gene>
    <name evidence="2" type="ORF">SAMN02745110_02246</name>
</gene>
<evidence type="ECO:0000313" key="3">
    <source>
        <dbReference type="Proteomes" id="UP000189857"/>
    </source>
</evidence>
<dbReference type="AlphaFoldDB" id="A0A1T4Q3T1"/>
<proteinExistence type="predicted"/>
<sequence>MIKINGWNNEEINYLKKNYASKTNKQLANELQKTYHSVAYVANKLKLVKQPHKSWTNEEDNFLKEHYIEMTSAEISKILNRTIHSINARRDDLGLIRSANWTIDEETFLIENYNNMSYAEIGKILKRTEGAVDAKCFDMGLYKKEKPWEQWEYDFVKNNYYEMPTKEIAEYLNRTPSAIKLKAQRSGMKKYPYYCDYKFFETIDTEEKAYWLGFLTADGWINKNTETGSGTTGVELQYGDIGHLKKFNKSLNGNYRITDRWRPCAISSSDPNKKNHMCVLRIFSRTMYESLVNLGFTNNKSFDSYIPSIPENLQRHYIRGYFDGNGTISVSNNHINVQFCTASSKLKNGLIEICLNNNIDLKDYNYSNENNIIVYRPEATSLKNKLALLDYMYEDANVYLARKYKKYLKAKRIYRTKVS</sequence>
<dbReference type="EMBL" id="FUXA01000016">
    <property type="protein sequence ID" value="SJZ98430.1"/>
    <property type="molecule type" value="Genomic_DNA"/>
</dbReference>
<dbReference type="GO" id="GO:0004519">
    <property type="term" value="F:endonuclease activity"/>
    <property type="evidence" value="ECO:0007669"/>
    <property type="project" value="InterPro"/>
</dbReference>
<keyword evidence="3" id="KW-1185">Reference proteome</keyword>
<dbReference type="Gene3D" id="3.10.28.10">
    <property type="entry name" value="Homing endonucleases"/>
    <property type="match status" value="1"/>
</dbReference>
<evidence type="ECO:0000259" key="1">
    <source>
        <dbReference type="PROSITE" id="PS50819"/>
    </source>
</evidence>
<protein>
    <recommendedName>
        <fullName evidence="1">DOD-type homing endonuclease domain-containing protein</fullName>
    </recommendedName>
</protein>
<name>A0A1T4Q3T1_9FIRM</name>
<evidence type="ECO:0000313" key="2">
    <source>
        <dbReference type="EMBL" id="SJZ98430.1"/>
    </source>
</evidence>
<dbReference type="InterPro" id="IPR004042">
    <property type="entry name" value="Intein_endonuc_central"/>
</dbReference>
<dbReference type="PROSITE" id="PS50819">
    <property type="entry name" value="INTEIN_ENDONUCLEASE"/>
    <property type="match status" value="1"/>
</dbReference>
<dbReference type="Pfam" id="PF14528">
    <property type="entry name" value="LAGLIDADG_3"/>
    <property type="match status" value="1"/>
</dbReference>
<dbReference type="InterPro" id="IPR027434">
    <property type="entry name" value="Homing_endonucl"/>
</dbReference>